<evidence type="ECO:0000256" key="1">
    <source>
        <dbReference type="SAM" id="Phobius"/>
    </source>
</evidence>
<dbReference type="SUPFAM" id="SSF56601">
    <property type="entry name" value="beta-lactamase/transpeptidase-like"/>
    <property type="match status" value="1"/>
</dbReference>
<keyword evidence="4" id="KW-1185">Reference proteome</keyword>
<feature type="transmembrane region" description="Helical" evidence="1">
    <location>
        <begin position="7"/>
        <end position="24"/>
    </location>
</feature>
<organism evidence="3 4">
    <name type="scientific">Zeaxanthinibacter enoshimensis</name>
    <dbReference type="NCBI Taxonomy" id="392009"/>
    <lineage>
        <taxon>Bacteria</taxon>
        <taxon>Pseudomonadati</taxon>
        <taxon>Bacteroidota</taxon>
        <taxon>Flavobacteriia</taxon>
        <taxon>Flavobacteriales</taxon>
        <taxon>Flavobacteriaceae</taxon>
        <taxon>Zeaxanthinibacter</taxon>
    </lineage>
</organism>
<evidence type="ECO:0000313" key="3">
    <source>
        <dbReference type="EMBL" id="TDQ31280.1"/>
    </source>
</evidence>
<dbReference type="InterPro" id="IPR050491">
    <property type="entry name" value="AmpC-like"/>
</dbReference>
<keyword evidence="1" id="KW-0472">Membrane</keyword>
<name>A0A4R6TS30_9FLAO</name>
<protein>
    <submittedName>
        <fullName evidence="3">Beta-lactamase class C</fullName>
    </submittedName>
</protein>
<dbReference type="InterPro" id="IPR001466">
    <property type="entry name" value="Beta-lactam-related"/>
</dbReference>
<dbReference type="Proteomes" id="UP000295468">
    <property type="component" value="Unassembled WGS sequence"/>
</dbReference>
<dbReference type="Gene3D" id="3.40.710.10">
    <property type="entry name" value="DD-peptidase/beta-lactamase superfamily"/>
    <property type="match status" value="1"/>
</dbReference>
<dbReference type="AlphaFoldDB" id="A0A4R6TS30"/>
<reference evidence="3 4" key="1">
    <citation type="submission" date="2019-03" db="EMBL/GenBank/DDBJ databases">
        <title>Genomic Encyclopedia of Archaeal and Bacterial Type Strains, Phase II (KMG-II): from individual species to whole genera.</title>
        <authorList>
            <person name="Goeker M."/>
        </authorList>
    </citation>
    <scope>NUCLEOTIDE SEQUENCE [LARGE SCALE GENOMIC DNA]</scope>
    <source>
        <strain evidence="3 4">DSM 18435</strain>
    </source>
</reference>
<keyword evidence="1" id="KW-0812">Transmembrane</keyword>
<comment type="caution">
    <text evidence="3">The sequence shown here is derived from an EMBL/GenBank/DDBJ whole genome shotgun (WGS) entry which is preliminary data.</text>
</comment>
<dbReference type="OrthoDB" id="1522765at2"/>
<evidence type="ECO:0000259" key="2">
    <source>
        <dbReference type="Pfam" id="PF00144"/>
    </source>
</evidence>
<gene>
    <name evidence="3" type="ORF">CLV82_1988</name>
</gene>
<dbReference type="EMBL" id="SNYI01000002">
    <property type="protein sequence ID" value="TDQ31280.1"/>
    <property type="molecule type" value="Genomic_DNA"/>
</dbReference>
<accession>A0A4R6TS30</accession>
<proteinExistence type="predicted"/>
<dbReference type="InterPro" id="IPR012338">
    <property type="entry name" value="Beta-lactam/transpept-like"/>
</dbReference>
<dbReference type="PANTHER" id="PTHR46825">
    <property type="entry name" value="D-ALANYL-D-ALANINE-CARBOXYPEPTIDASE/ENDOPEPTIDASE AMPH"/>
    <property type="match status" value="1"/>
</dbReference>
<sequence length="438" mass="49365">MSRLKLLLISAGMIMFLMGLLFIFNSPQPGSKPEMSASTDQFKEIRIPQEEIILYKSRQEELQAALQAYFDEAIAAGDIVGAGVSIVKGDSIVISDGFGKRNIRNQEEVDGQTIFRLGSLSKGFTGILAADFIHEGKLHWEDKVKDYIPEFQLGDPQHTEKITLANILSHTAGAPYHSFTNLIEAGLPLQDIAPRFKEVKPISNPGALYSYQNALFALSGEMMHKATGQGIRNSLEQRFFNPLEMCSTTMDHETLLNNSNVALPHSKWRKSWRPKKLNDHYYNAIAAGGISANAEDMGKWMRFVLGHNPEIMSRSAIEETFKPYIEIKGHSKYYQRWPGHVSSYYGFGWRIHKMTEDNAERETTIWHHGGSVNNYRNEIAIYPEADLGICVLLNSNSRLARTVVPDLYAIVKKVFRQPDSHMAYKGLPECRGHNVEEG</sequence>
<keyword evidence="1" id="KW-1133">Transmembrane helix</keyword>
<feature type="domain" description="Beta-lactamase-related" evidence="2">
    <location>
        <begin position="67"/>
        <end position="398"/>
    </location>
</feature>
<evidence type="ECO:0000313" key="4">
    <source>
        <dbReference type="Proteomes" id="UP000295468"/>
    </source>
</evidence>
<dbReference type="PANTHER" id="PTHR46825:SF15">
    <property type="entry name" value="BETA-LACTAMASE-RELATED DOMAIN-CONTAINING PROTEIN"/>
    <property type="match status" value="1"/>
</dbReference>
<dbReference type="Pfam" id="PF00144">
    <property type="entry name" value="Beta-lactamase"/>
    <property type="match status" value="1"/>
</dbReference>